<sequence length="52" mass="5796">MKHILWAILGVCIAWGAISYFTGDWDMWGLTCLITGIGIGYGIRKYSAEKQS</sequence>
<dbReference type="Proteomes" id="UP000031972">
    <property type="component" value="Unassembled WGS sequence"/>
</dbReference>
<gene>
    <name evidence="2" type="ORF">KR50_14200</name>
</gene>
<reference evidence="2 3" key="1">
    <citation type="submission" date="2015-01" db="EMBL/GenBank/DDBJ databases">
        <title>Jeotgalibacillus campisalis genome sequencing.</title>
        <authorList>
            <person name="Goh K.M."/>
            <person name="Chan K.-G."/>
            <person name="Yaakop A.S."/>
            <person name="Ee R."/>
            <person name="Gan H.M."/>
            <person name="Chan C.S."/>
        </authorList>
    </citation>
    <scope>NUCLEOTIDE SEQUENCE [LARGE SCALE GENOMIC DNA]</scope>
    <source>
        <strain evidence="2 3">SF-57</strain>
    </source>
</reference>
<evidence type="ECO:0000313" key="2">
    <source>
        <dbReference type="EMBL" id="KIL48384.1"/>
    </source>
</evidence>
<comment type="caution">
    <text evidence="2">The sequence shown here is derived from an EMBL/GenBank/DDBJ whole genome shotgun (WGS) entry which is preliminary data.</text>
</comment>
<dbReference type="RefSeq" id="WP_156969483.1">
    <property type="nucleotide sequence ID" value="NZ_JXRR01000013.1"/>
</dbReference>
<proteinExistence type="predicted"/>
<evidence type="ECO:0000313" key="3">
    <source>
        <dbReference type="Proteomes" id="UP000031972"/>
    </source>
</evidence>
<dbReference type="AlphaFoldDB" id="A0A0C2S304"/>
<name>A0A0C2S304_9BACL</name>
<keyword evidence="1" id="KW-0812">Transmembrane</keyword>
<keyword evidence="3" id="KW-1185">Reference proteome</keyword>
<protein>
    <submittedName>
        <fullName evidence="2">Uncharacterized protein</fullName>
    </submittedName>
</protein>
<keyword evidence="1" id="KW-1133">Transmembrane helix</keyword>
<accession>A0A0C2S304</accession>
<feature type="transmembrane region" description="Helical" evidence="1">
    <location>
        <begin position="26"/>
        <end position="43"/>
    </location>
</feature>
<evidence type="ECO:0000256" key="1">
    <source>
        <dbReference type="SAM" id="Phobius"/>
    </source>
</evidence>
<dbReference type="EMBL" id="JXRR01000013">
    <property type="protein sequence ID" value="KIL48384.1"/>
    <property type="molecule type" value="Genomic_DNA"/>
</dbReference>
<keyword evidence="1" id="KW-0472">Membrane</keyword>
<organism evidence="2 3">
    <name type="scientific">Jeotgalibacillus campisalis</name>
    <dbReference type="NCBI Taxonomy" id="220754"/>
    <lineage>
        <taxon>Bacteria</taxon>
        <taxon>Bacillati</taxon>
        <taxon>Bacillota</taxon>
        <taxon>Bacilli</taxon>
        <taxon>Bacillales</taxon>
        <taxon>Caryophanaceae</taxon>
        <taxon>Jeotgalibacillus</taxon>
    </lineage>
</organism>